<keyword evidence="2" id="KW-1185">Reference proteome</keyword>
<protein>
    <submittedName>
        <fullName evidence="1">Uncharacterized protein</fullName>
    </submittedName>
</protein>
<name>A0A3P7M0M3_STRVU</name>
<proteinExistence type="predicted"/>
<reference evidence="1 2" key="1">
    <citation type="submission" date="2018-11" db="EMBL/GenBank/DDBJ databases">
        <authorList>
            <consortium name="Pathogen Informatics"/>
        </authorList>
    </citation>
    <scope>NUCLEOTIDE SEQUENCE [LARGE SCALE GENOMIC DNA]</scope>
</reference>
<evidence type="ECO:0000313" key="2">
    <source>
        <dbReference type="Proteomes" id="UP000270094"/>
    </source>
</evidence>
<sequence>VKNFRYCIFIGFLPNSGVPPSLSFLSEFIIIVNRKKLININNFHIAVSPSTVSIILIIF</sequence>
<gene>
    <name evidence="1" type="ORF">SVUK_LOCUS19806</name>
</gene>
<accession>A0A3P7M0M3</accession>
<dbReference type="EMBL" id="UYYB01133474">
    <property type="protein sequence ID" value="VDM84808.1"/>
    <property type="molecule type" value="Genomic_DNA"/>
</dbReference>
<evidence type="ECO:0000313" key="1">
    <source>
        <dbReference type="EMBL" id="VDM84808.1"/>
    </source>
</evidence>
<dbReference type="AlphaFoldDB" id="A0A3P7M0M3"/>
<dbReference type="Proteomes" id="UP000270094">
    <property type="component" value="Unassembled WGS sequence"/>
</dbReference>
<feature type="non-terminal residue" evidence="1">
    <location>
        <position position="1"/>
    </location>
</feature>
<organism evidence="1 2">
    <name type="scientific">Strongylus vulgaris</name>
    <name type="common">Blood worm</name>
    <dbReference type="NCBI Taxonomy" id="40348"/>
    <lineage>
        <taxon>Eukaryota</taxon>
        <taxon>Metazoa</taxon>
        <taxon>Ecdysozoa</taxon>
        <taxon>Nematoda</taxon>
        <taxon>Chromadorea</taxon>
        <taxon>Rhabditida</taxon>
        <taxon>Rhabditina</taxon>
        <taxon>Rhabditomorpha</taxon>
        <taxon>Strongyloidea</taxon>
        <taxon>Strongylidae</taxon>
        <taxon>Strongylus</taxon>
    </lineage>
</organism>